<keyword evidence="1" id="KW-1133">Transmembrane helix</keyword>
<evidence type="ECO:0000256" key="1">
    <source>
        <dbReference type="SAM" id="Phobius"/>
    </source>
</evidence>
<organism evidence="2">
    <name type="scientific">marine sediment metagenome</name>
    <dbReference type="NCBI Taxonomy" id="412755"/>
    <lineage>
        <taxon>unclassified sequences</taxon>
        <taxon>metagenomes</taxon>
        <taxon>ecological metagenomes</taxon>
    </lineage>
</organism>
<reference evidence="2" key="1">
    <citation type="journal article" date="2014" name="Front. Microbiol.">
        <title>High frequency of phylogenetically diverse reductive dehalogenase-homologous genes in deep subseafloor sedimentary metagenomes.</title>
        <authorList>
            <person name="Kawai M."/>
            <person name="Futagami T."/>
            <person name="Toyoda A."/>
            <person name="Takaki Y."/>
            <person name="Nishi S."/>
            <person name="Hori S."/>
            <person name="Arai W."/>
            <person name="Tsubouchi T."/>
            <person name="Morono Y."/>
            <person name="Uchiyama I."/>
            <person name="Ito T."/>
            <person name="Fujiyama A."/>
            <person name="Inagaki F."/>
            <person name="Takami H."/>
        </authorList>
    </citation>
    <scope>NUCLEOTIDE SEQUENCE</scope>
    <source>
        <strain evidence="2">Expedition CK06-06</strain>
    </source>
</reference>
<feature type="non-terminal residue" evidence="2">
    <location>
        <position position="191"/>
    </location>
</feature>
<accession>X1UZZ1</accession>
<feature type="transmembrane region" description="Helical" evidence="1">
    <location>
        <begin position="166"/>
        <end position="186"/>
    </location>
</feature>
<dbReference type="AlphaFoldDB" id="X1UZZ1"/>
<evidence type="ECO:0000313" key="2">
    <source>
        <dbReference type="EMBL" id="GAJ05461.1"/>
    </source>
</evidence>
<keyword evidence="1" id="KW-0812">Transmembrane</keyword>
<keyword evidence="1" id="KW-0472">Membrane</keyword>
<sequence length="191" mass="21819">MKEVIFCNTLKDLQAAVQGMDDKVITYLVFTCDTHSGEIVNFAGAHPQRFRAAEESTVPHPEKSFQEKFVDFVAGVNRNNKSCFWWGLNFTNKNPITTRLCDRTAQFLQIVEQLRREDAGPLVVVSDDRVLLRQVRIYARGKPITIVDAILRGADLKEIVKRFTPLAVFAAFFRAVIFSIYARIYCRVKLS</sequence>
<gene>
    <name evidence="2" type="ORF">S12H4_52134</name>
</gene>
<dbReference type="EMBL" id="BARW01033035">
    <property type="protein sequence ID" value="GAJ05461.1"/>
    <property type="molecule type" value="Genomic_DNA"/>
</dbReference>
<protein>
    <submittedName>
        <fullName evidence="2">Uncharacterized protein</fullName>
    </submittedName>
</protein>
<name>X1UZZ1_9ZZZZ</name>
<proteinExistence type="predicted"/>
<comment type="caution">
    <text evidence="2">The sequence shown here is derived from an EMBL/GenBank/DDBJ whole genome shotgun (WGS) entry which is preliminary data.</text>
</comment>